<gene>
    <name evidence="2" type="ORF">WCD74_05885</name>
</gene>
<protein>
    <submittedName>
        <fullName evidence="2">VOC family protein</fullName>
    </submittedName>
</protein>
<feature type="domain" description="VOC" evidence="1">
    <location>
        <begin position="2"/>
        <end position="126"/>
    </location>
</feature>
<name>A0ABU8MJ05_9PSEU</name>
<proteinExistence type="predicted"/>
<dbReference type="PROSITE" id="PS51819">
    <property type="entry name" value="VOC"/>
    <property type="match status" value="1"/>
</dbReference>
<dbReference type="EMBL" id="JBBEGN010000002">
    <property type="protein sequence ID" value="MEJ2867287.1"/>
    <property type="molecule type" value="Genomic_DNA"/>
</dbReference>
<evidence type="ECO:0000259" key="1">
    <source>
        <dbReference type="PROSITE" id="PS51819"/>
    </source>
</evidence>
<dbReference type="InterPro" id="IPR037523">
    <property type="entry name" value="VOC_core"/>
</dbReference>
<dbReference type="Gene3D" id="3.30.720.110">
    <property type="match status" value="1"/>
</dbReference>
<evidence type="ECO:0000313" key="2">
    <source>
        <dbReference type="EMBL" id="MEJ2867287.1"/>
    </source>
</evidence>
<comment type="caution">
    <text evidence="2">The sequence shown here is derived from an EMBL/GenBank/DDBJ whole genome shotgun (WGS) entry which is preliminary data.</text>
</comment>
<dbReference type="Proteomes" id="UP001385809">
    <property type="component" value="Unassembled WGS sequence"/>
</dbReference>
<organism evidence="2 3">
    <name type="scientific">Actinomycetospora aurantiaca</name>
    <dbReference type="NCBI Taxonomy" id="3129233"/>
    <lineage>
        <taxon>Bacteria</taxon>
        <taxon>Bacillati</taxon>
        <taxon>Actinomycetota</taxon>
        <taxon>Actinomycetes</taxon>
        <taxon>Pseudonocardiales</taxon>
        <taxon>Pseudonocardiaceae</taxon>
        <taxon>Actinomycetospora</taxon>
    </lineage>
</organism>
<dbReference type="Gene3D" id="3.30.720.120">
    <property type="match status" value="1"/>
</dbReference>
<dbReference type="Pfam" id="PF00903">
    <property type="entry name" value="Glyoxalase"/>
    <property type="match status" value="1"/>
</dbReference>
<keyword evidence="3" id="KW-1185">Reference proteome</keyword>
<sequence length="130" mass="13368">MSTVWPVLHYDDTEAALRFLVDVVGFDQSVVVRDDVGDVVHAELAWPGGGTVLFGGTKHVGGAHSGLRAGAVYLVTEDVDGVHARLVAGGADVVAAPHGTEFGAGGPTYACSDRDTEGNLLTFGTYRGAA</sequence>
<reference evidence="2 3" key="1">
    <citation type="submission" date="2024-03" db="EMBL/GenBank/DDBJ databases">
        <title>Actinomycetospora sp. OC33-EN08, a novel actinomycete isolated from wild orchid (Aerides multiflora).</title>
        <authorList>
            <person name="Suriyachadkun C."/>
        </authorList>
    </citation>
    <scope>NUCLEOTIDE SEQUENCE [LARGE SCALE GENOMIC DNA]</scope>
    <source>
        <strain evidence="2 3">OC33-EN08</strain>
    </source>
</reference>
<dbReference type="InterPro" id="IPR029068">
    <property type="entry name" value="Glyas_Bleomycin-R_OHBP_Dase"/>
</dbReference>
<dbReference type="InterPro" id="IPR004360">
    <property type="entry name" value="Glyas_Fos-R_dOase_dom"/>
</dbReference>
<accession>A0ABU8MJ05</accession>
<dbReference type="SUPFAM" id="SSF54593">
    <property type="entry name" value="Glyoxalase/Bleomycin resistance protein/Dihydroxybiphenyl dioxygenase"/>
    <property type="match status" value="1"/>
</dbReference>
<evidence type="ECO:0000313" key="3">
    <source>
        <dbReference type="Proteomes" id="UP001385809"/>
    </source>
</evidence>
<dbReference type="RefSeq" id="WP_337693901.1">
    <property type="nucleotide sequence ID" value="NZ_JBBEGN010000002.1"/>
</dbReference>